<sequence length="337" mass="36162">MNGKDDRVKGAFIGIAYGDAFGMPAEMWSRKTIQEKLGHIRSFLPGHPDNKISSGFAKGEVTDDTINSILVTEMLSENGGCVDAQVFVKKLRYWIKHSEKSSAVVGPSTAKALELIEAGIPMEEAGREGTTNGAAMKIIPIGLLAGYNMKKEINSEHLLHEVLELCRPTHYTSCAISAACAIAAGAAAAVHGEKDLRKIYEYMMGMAEKGNEYGNPVGSPSIVCRMKMARYFVELDPEKALKNIYDYVGTGISAAESIPAAAALFYMSKGDPVLCAEYAANIGGDTDTIAAMACGICGAYKGAEGFKKVDVELLERTNTISFAELTEKLLADTSYIL</sequence>
<accession>A0ABQ0B8A1</accession>
<protein>
    <submittedName>
        <fullName evidence="3">ADP-ribosylglycohydrolase family protein</fullName>
    </submittedName>
</protein>
<comment type="similarity">
    <text evidence="1">Belongs to the ADP-ribosylglycohydrolase family.</text>
</comment>
<comment type="caution">
    <text evidence="3">The sequence shown here is derived from an EMBL/GenBank/DDBJ whole genome shotgun (WGS) entry which is preliminary data.</text>
</comment>
<evidence type="ECO:0000256" key="1">
    <source>
        <dbReference type="ARBA" id="ARBA00010702"/>
    </source>
</evidence>
<keyword evidence="2" id="KW-0378">Hydrolase</keyword>
<proteinExistence type="inferred from homology"/>
<dbReference type="PANTHER" id="PTHR16222">
    <property type="entry name" value="ADP-RIBOSYLGLYCOHYDROLASE"/>
    <property type="match status" value="1"/>
</dbReference>
<reference evidence="3 4" key="1">
    <citation type="submission" date="2024-04" db="EMBL/GenBank/DDBJ databases">
        <title>Defined microbial consortia suppress multidrug-resistant proinflammatory Enterobacteriaceae via ecological control.</title>
        <authorList>
            <person name="Furuichi M."/>
            <person name="Kawaguchi T."/>
            <person name="Pust M."/>
            <person name="Yasuma K."/>
            <person name="Plichta D."/>
            <person name="Hasegawa N."/>
            <person name="Ohya T."/>
            <person name="Bhattarai S."/>
            <person name="Sasajima S."/>
            <person name="Aoto Y."/>
            <person name="Tuganbaev T."/>
            <person name="Yaginuma M."/>
            <person name="Ueda M."/>
            <person name="Okahashi N."/>
            <person name="Amafuji K."/>
            <person name="Kiridooshi Y."/>
            <person name="Sugita K."/>
            <person name="Strazar M."/>
            <person name="Skelly A."/>
            <person name="Suda W."/>
            <person name="Hattori M."/>
            <person name="Nakamoto N."/>
            <person name="Caballero S."/>
            <person name="Norman J."/>
            <person name="Olle B."/>
            <person name="Tanoue T."/>
            <person name="Arita M."/>
            <person name="Bucci V."/>
            <person name="Atarashi K."/>
            <person name="Xavier R."/>
            <person name="Honda K."/>
        </authorList>
    </citation>
    <scope>NUCLEOTIDE SEQUENCE [LARGE SCALE GENOMIC DNA]</scope>
    <source>
        <strain evidence="4">k04-0078-D8-1</strain>
    </source>
</reference>
<dbReference type="Gene3D" id="1.10.4080.10">
    <property type="entry name" value="ADP-ribosylation/Crystallin J1"/>
    <property type="match status" value="1"/>
</dbReference>
<dbReference type="Proteomes" id="UP001600943">
    <property type="component" value="Unassembled WGS sequence"/>
</dbReference>
<dbReference type="InterPro" id="IPR036705">
    <property type="entry name" value="Ribosyl_crysJ1_sf"/>
</dbReference>
<organism evidence="3 4">
    <name type="scientific">Blautia hominis</name>
    <dbReference type="NCBI Taxonomy" id="2025493"/>
    <lineage>
        <taxon>Bacteria</taxon>
        <taxon>Bacillati</taxon>
        <taxon>Bacillota</taxon>
        <taxon>Clostridia</taxon>
        <taxon>Lachnospirales</taxon>
        <taxon>Lachnospiraceae</taxon>
        <taxon>Blautia</taxon>
    </lineage>
</organism>
<name>A0ABQ0B8A1_9FIRM</name>
<dbReference type="EMBL" id="BAABYW010000001">
    <property type="protein sequence ID" value="GAA6407690.1"/>
    <property type="molecule type" value="Genomic_DNA"/>
</dbReference>
<evidence type="ECO:0000313" key="3">
    <source>
        <dbReference type="EMBL" id="GAA6407690.1"/>
    </source>
</evidence>
<dbReference type="SUPFAM" id="SSF101478">
    <property type="entry name" value="ADP-ribosylglycohydrolase"/>
    <property type="match status" value="1"/>
</dbReference>
<dbReference type="InterPro" id="IPR050792">
    <property type="entry name" value="ADP-ribosylglycohydrolase"/>
</dbReference>
<evidence type="ECO:0000256" key="2">
    <source>
        <dbReference type="ARBA" id="ARBA00022801"/>
    </source>
</evidence>
<dbReference type="Pfam" id="PF03747">
    <property type="entry name" value="ADP_ribosyl_GH"/>
    <property type="match status" value="1"/>
</dbReference>
<dbReference type="PANTHER" id="PTHR16222:SF24">
    <property type="entry name" value="ADP-RIBOSYLHYDROLASE ARH3"/>
    <property type="match status" value="1"/>
</dbReference>
<keyword evidence="4" id="KW-1185">Reference proteome</keyword>
<dbReference type="InterPro" id="IPR005502">
    <property type="entry name" value="Ribosyl_crysJ1"/>
</dbReference>
<dbReference type="RefSeq" id="WP_390404730.1">
    <property type="nucleotide sequence ID" value="NZ_BAABYW010000001.1"/>
</dbReference>
<evidence type="ECO:0000313" key="4">
    <source>
        <dbReference type="Proteomes" id="UP001600943"/>
    </source>
</evidence>
<gene>
    <name evidence="3" type="ORF">K040078D81_18070</name>
</gene>